<feature type="short sequence motif" description="DGA/G" evidence="8">
    <location>
        <begin position="175"/>
        <end position="177"/>
    </location>
</feature>
<evidence type="ECO:0000256" key="5">
    <source>
        <dbReference type="ARBA" id="ARBA00022761"/>
    </source>
</evidence>
<dbReference type="EC" id="3.1.1.-" evidence="9"/>
<comment type="similarity">
    <text evidence="2 9">Belongs to the patatin family.</text>
</comment>
<dbReference type="PROSITE" id="PS51635">
    <property type="entry name" value="PNPLA"/>
    <property type="match status" value="1"/>
</dbReference>
<accession>A0A9Q1LNI0</accession>
<evidence type="ECO:0000259" key="11">
    <source>
        <dbReference type="PROSITE" id="PS51635"/>
    </source>
</evidence>
<evidence type="ECO:0000256" key="3">
    <source>
        <dbReference type="ARBA" id="ARBA00022554"/>
    </source>
</evidence>
<dbReference type="AlphaFoldDB" id="A0A9Q1LNI0"/>
<evidence type="ECO:0000256" key="9">
    <source>
        <dbReference type="RuleBase" id="RU361262"/>
    </source>
</evidence>
<dbReference type="GO" id="GO:0047372">
    <property type="term" value="F:monoacylglycerol lipase activity"/>
    <property type="evidence" value="ECO:0007669"/>
    <property type="project" value="TreeGrafter"/>
</dbReference>
<dbReference type="SUPFAM" id="SSF52151">
    <property type="entry name" value="FabD/lysophospholipase-like"/>
    <property type="match status" value="1"/>
</dbReference>
<evidence type="ECO:0000256" key="7">
    <source>
        <dbReference type="ARBA" id="ARBA00023180"/>
    </source>
</evidence>
<dbReference type="Gene3D" id="3.40.1090.10">
    <property type="entry name" value="Cytosolic phospholipase A2 catalytic domain"/>
    <property type="match status" value="1"/>
</dbReference>
<comment type="subcellular location">
    <subcellularLocation>
        <location evidence="1">Vacuole</location>
    </subcellularLocation>
</comment>
<evidence type="ECO:0000256" key="1">
    <source>
        <dbReference type="ARBA" id="ARBA00004116"/>
    </source>
</evidence>
<reference evidence="13" key="1">
    <citation type="journal article" date="2023" name="Proc. Natl. Acad. Sci. U.S.A.">
        <title>Genomic and structural basis for evolution of tropane alkaloid biosynthesis.</title>
        <authorList>
            <person name="Wanga Y.-J."/>
            <person name="Taina T."/>
            <person name="Yua J.-Y."/>
            <person name="Lia J."/>
            <person name="Xua B."/>
            <person name="Chenc J."/>
            <person name="D'Auriad J.C."/>
            <person name="Huanga J.-P."/>
            <person name="Huanga S.-X."/>
        </authorList>
    </citation>
    <scope>NUCLEOTIDE SEQUENCE [LARGE SCALE GENOMIC DNA]</scope>
    <source>
        <strain evidence="13">cv. KIB-2019</strain>
    </source>
</reference>
<keyword evidence="4" id="KW-0732">Signal</keyword>
<keyword evidence="5" id="KW-0758">Storage protein</keyword>
<dbReference type="EMBL" id="JAJAGQ010000017">
    <property type="protein sequence ID" value="KAJ8538760.1"/>
    <property type="molecule type" value="Genomic_DNA"/>
</dbReference>
<sequence>MTITNGTTSSEVGEMVTILSIDGGAIKGIIPDTILAFLEGQLQYIIKMVVVIGKILLHRMLSAPNPNKMNRPFYAASDIVGFYFDHGPKIFSPVLMENLGETRLHQTLTNVIIPSFDINNLLPTIFFKLIAKSPYLDAKMSDICISTSAAPNVFPPYFFENDDGTGNMHQFNMIDGAVASDNPALIALSTVTKRAAKLDPSFAKIKPLDVKRILLLSLGTGAANYEGKYKANEVAKWGAKEWLKQGYATPIVDIMSAASHAMIDDFTSTIYHALDDGNNYLRVQEPALTGSTTLMDDASEANMNKLVQVGENLLKKPVSKENPETNEEALKRMSAETE</sequence>
<dbReference type="GO" id="GO:0045735">
    <property type="term" value="F:nutrient reservoir activity"/>
    <property type="evidence" value="ECO:0007669"/>
    <property type="project" value="UniProtKB-KW"/>
</dbReference>
<dbReference type="PANTHER" id="PTHR32176">
    <property type="entry name" value="XYLOSE ISOMERASE"/>
    <property type="match status" value="1"/>
</dbReference>
<comment type="caution">
    <text evidence="12">The sequence shown here is derived from an EMBL/GenBank/DDBJ whole genome shotgun (WGS) entry which is preliminary data.</text>
</comment>
<dbReference type="GO" id="GO:0004620">
    <property type="term" value="F:phospholipase activity"/>
    <property type="evidence" value="ECO:0007669"/>
    <property type="project" value="TreeGrafter"/>
</dbReference>
<gene>
    <name evidence="12" type="ORF">K7X08_030056</name>
</gene>
<organism evidence="12 13">
    <name type="scientific">Anisodus acutangulus</name>
    <dbReference type="NCBI Taxonomy" id="402998"/>
    <lineage>
        <taxon>Eukaryota</taxon>
        <taxon>Viridiplantae</taxon>
        <taxon>Streptophyta</taxon>
        <taxon>Embryophyta</taxon>
        <taxon>Tracheophyta</taxon>
        <taxon>Spermatophyta</taxon>
        <taxon>Magnoliopsida</taxon>
        <taxon>eudicotyledons</taxon>
        <taxon>Gunneridae</taxon>
        <taxon>Pentapetalae</taxon>
        <taxon>asterids</taxon>
        <taxon>lamiids</taxon>
        <taxon>Solanales</taxon>
        <taxon>Solanaceae</taxon>
        <taxon>Solanoideae</taxon>
        <taxon>Hyoscyameae</taxon>
        <taxon>Anisodus</taxon>
    </lineage>
</organism>
<protein>
    <recommendedName>
        <fullName evidence="9">Patatin</fullName>
        <ecNumber evidence="9">3.1.1.-</ecNumber>
    </recommendedName>
</protein>
<comment type="domain">
    <text evidence="9">The nitrogen atoms of the two glycine residues in the GGXR motif define the oxyanion hole, and stabilize the oxyanion that forms during the nucleophilic attack by the catalytic serine during substrate cleavage.</text>
</comment>
<keyword evidence="13" id="KW-1185">Reference proteome</keyword>
<dbReference type="GO" id="GO:0005773">
    <property type="term" value="C:vacuole"/>
    <property type="evidence" value="ECO:0007669"/>
    <property type="project" value="UniProtKB-SubCell"/>
</dbReference>
<keyword evidence="7" id="KW-0325">Glycoprotein</keyword>
<feature type="region of interest" description="Disordered" evidence="10">
    <location>
        <begin position="316"/>
        <end position="338"/>
    </location>
</feature>
<proteinExistence type="inferred from homology"/>
<evidence type="ECO:0000256" key="6">
    <source>
        <dbReference type="ARBA" id="ARBA00023098"/>
    </source>
</evidence>
<evidence type="ECO:0000256" key="10">
    <source>
        <dbReference type="SAM" id="MobiDB-lite"/>
    </source>
</evidence>
<dbReference type="InterPro" id="IPR016035">
    <property type="entry name" value="Acyl_Trfase/lysoPLipase"/>
</dbReference>
<feature type="compositionally biased region" description="Basic and acidic residues" evidence="10">
    <location>
        <begin position="318"/>
        <end position="338"/>
    </location>
</feature>
<keyword evidence="9" id="KW-0442">Lipid degradation</keyword>
<dbReference type="Proteomes" id="UP001152561">
    <property type="component" value="Unassembled WGS sequence"/>
</dbReference>
<dbReference type="PANTHER" id="PTHR32176:SF85">
    <property type="entry name" value="PATATIN GROUP D-2"/>
    <property type="match status" value="1"/>
</dbReference>
<keyword evidence="3" id="KW-0926">Vacuole</keyword>
<feature type="domain" description="PNPLA" evidence="11">
    <location>
        <begin position="19"/>
        <end position="188"/>
    </location>
</feature>
<dbReference type="InterPro" id="IPR002641">
    <property type="entry name" value="PNPLA_dom"/>
</dbReference>
<dbReference type="Pfam" id="PF01734">
    <property type="entry name" value="Patatin"/>
    <property type="match status" value="1"/>
</dbReference>
<keyword evidence="9" id="KW-0378">Hydrolase</keyword>
<keyword evidence="6 9" id="KW-0443">Lipid metabolism</keyword>
<evidence type="ECO:0000256" key="2">
    <source>
        <dbReference type="ARBA" id="ARBA00010240"/>
    </source>
</evidence>
<comment type="function">
    <text evidence="9">Lipolytic acyl hydrolase (LAH).</text>
</comment>
<dbReference type="OrthoDB" id="1278989at2759"/>
<evidence type="ECO:0000256" key="4">
    <source>
        <dbReference type="ARBA" id="ARBA00022729"/>
    </source>
</evidence>
<name>A0A9Q1LNI0_9SOLA</name>
<dbReference type="GO" id="GO:0016042">
    <property type="term" value="P:lipid catabolic process"/>
    <property type="evidence" value="ECO:0007669"/>
    <property type="project" value="UniProtKB-KW"/>
</dbReference>
<comment type="caution">
    <text evidence="8">Lacks conserved residue(s) required for the propagation of feature annotation.</text>
</comment>
<evidence type="ECO:0000313" key="12">
    <source>
        <dbReference type="EMBL" id="KAJ8538760.1"/>
    </source>
</evidence>
<evidence type="ECO:0000256" key="8">
    <source>
        <dbReference type="PROSITE-ProRule" id="PRU01161"/>
    </source>
</evidence>
<evidence type="ECO:0000313" key="13">
    <source>
        <dbReference type="Proteomes" id="UP001152561"/>
    </source>
</evidence>